<proteinExistence type="predicted"/>
<dbReference type="CDD" id="cd08152">
    <property type="entry name" value="y4iL_like"/>
    <property type="match status" value="1"/>
</dbReference>
<accession>A0A266Q9D6</accession>
<dbReference type="AlphaFoldDB" id="A0A266Q9D6"/>
<dbReference type="InterPro" id="IPR020835">
    <property type="entry name" value="Catalase_sf"/>
</dbReference>
<feature type="region of interest" description="Disordered" evidence="2">
    <location>
        <begin position="1"/>
        <end position="21"/>
    </location>
</feature>
<dbReference type="EMBL" id="NHNI01000001">
    <property type="protein sequence ID" value="OZY86478.1"/>
    <property type="molecule type" value="Genomic_DNA"/>
</dbReference>
<dbReference type="Proteomes" id="UP000216101">
    <property type="component" value="Unassembled WGS sequence"/>
</dbReference>
<name>A0A266Q9D6_9GAMM</name>
<dbReference type="PROSITE" id="PS51402">
    <property type="entry name" value="CATALASE_3"/>
    <property type="match status" value="1"/>
</dbReference>
<evidence type="ECO:0000256" key="1">
    <source>
        <dbReference type="ARBA" id="ARBA00012314"/>
    </source>
</evidence>
<evidence type="ECO:0000259" key="3">
    <source>
        <dbReference type="Pfam" id="PF00199"/>
    </source>
</evidence>
<dbReference type="PANTHER" id="PTHR36195:SF4">
    <property type="entry name" value="DOMAIN PROTEIN, PUTATIVE (AFU_ORTHOLOGUE AFUA_5G01990)-RELATED"/>
    <property type="match status" value="1"/>
</dbReference>
<dbReference type="SUPFAM" id="SSF56634">
    <property type="entry name" value="Heme-dependent catalase-like"/>
    <property type="match status" value="1"/>
</dbReference>
<organism evidence="4 5">
    <name type="scientific">Cellvibrio mixtus</name>
    <dbReference type="NCBI Taxonomy" id="39650"/>
    <lineage>
        <taxon>Bacteria</taxon>
        <taxon>Pseudomonadati</taxon>
        <taxon>Pseudomonadota</taxon>
        <taxon>Gammaproteobacteria</taxon>
        <taxon>Cellvibrionales</taxon>
        <taxon>Cellvibrionaceae</taxon>
        <taxon>Cellvibrio</taxon>
    </lineage>
</organism>
<evidence type="ECO:0000313" key="5">
    <source>
        <dbReference type="Proteomes" id="UP000216101"/>
    </source>
</evidence>
<dbReference type="GO" id="GO:0006979">
    <property type="term" value="P:response to oxidative stress"/>
    <property type="evidence" value="ECO:0007669"/>
    <property type="project" value="InterPro"/>
</dbReference>
<dbReference type="GO" id="GO:0004096">
    <property type="term" value="F:catalase activity"/>
    <property type="evidence" value="ECO:0007669"/>
    <property type="project" value="InterPro"/>
</dbReference>
<feature type="domain" description="Catalase core" evidence="3">
    <location>
        <begin position="46"/>
        <end position="140"/>
    </location>
</feature>
<dbReference type="Pfam" id="PF00199">
    <property type="entry name" value="Catalase"/>
    <property type="match status" value="1"/>
</dbReference>
<feature type="compositionally biased region" description="Polar residues" evidence="2">
    <location>
        <begin position="1"/>
        <end position="14"/>
    </location>
</feature>
<protein>
    <recommendedName>
        <fullName evidence="1">catalase</fullName>
        <ecNumber evidence="1">1.11.1.6</ecNumber>
    </recommendedName>
</protein>
<dbReference type="InterPro" id="IPR018028">
    <property type="entry name" value="Catalase"/>
</dbReference>
<sequence length="349" mass="39067">MSENPANPFESISQPDREREEIQESTNLMKCLLDKRYVAENKKILRGVHPKSHGCVSATFKINDDIAMAYQVGLFSTPGKEHKAVIRFSNAAALVAPDMVNNENASRGMAIKVYAVDGNVLQDDSGEKNQDFLMINTPSFAFVNTEDYLKLNQILLKNNDNPDEFFAPLAINPATCPHGVLAAFKVIQEIKSRPVANPVEVQYFGAAPFLFGPDRAMKFSARPKGSLKQQQPPQNPSADYLKEALQQRLAEPEPIVFDFMIQVRHNDGSDLGIEDATTVWDENQFPFIPVATITIPTPQLDIYSQENENHCENLVFTPWHSLTDHQPLGSINRLRKDVYNLSATHRKGS</sequence>
<gene>
    <name evidence="4" type="ORF">CBP51_05485</name>
</gene>
<dbReference type="RefSeq" id="WP_078043783.1">
    <property type="nucleotide sequence ID" value="NZ_NHNI01000001.1"/>
</dbReference>
<evidence type="ECO:0000313" key="4">
    <source>
        <dbReference type="EMBL" id="OZY86478.1"/>
    </source>
</evidence>
<dbReference type="PANTHER" id="PTHR36195">
    <property type="entry name" value="DOMAIN PROTEIN, PUTATIVE (AFU_ORTHOLOGUE AFUA_5G01990)-RELATED-RELATED"/>
    <property type="match status" value="1"/>
</dbReference>
<dbReference type="EC" id="1.11.1.6" evidence="1"/>
<reference evidence="5" key="1">
    <citation type="submission" date="2017-05" db="EMBL/GenBank/DDBJ databases">
        <authorList>
            <person name="Barney B.M."/>
        </authorList>
    </citation>
    <scope>NUCLEOTIDE SEQUENCE [LARGE SCALE GENOMIC DNA]</scope>
    <source>
        <strain evidence="5">PSBB022</strain>
    </source>
</reference>
<dbReference type="GO" id="GO:0020037">
    <property type="term" value="F:heme binding"/>
    <property type="evidence" value="ECO:0007669"/>
    <property type="project" value="InterPro"/>
</dbReference>
<dbReference type="Gene3D" id="2.40.180.10">
    <property type="entry name" value="Catalase core domain"/>
    <property type="match status" value="1"/>
</dbReference>
<evidence type="ECO:0000256" key="2">
    <source>
        <dbReference type="SAM" id="MobiDB-lite"/>
    </source>
</evidence>
<keyword evidence="5" id="KW-1185">Reference proteome</keyword>
<comment type="caution">
    <text evidence="4">The sequence shown here is derived from an EMBL/GenBank/DDBJ whole genome shotgun (WGS) entry which is preliminary data.</text>
</comment>
<dbReference type="InterPro" id="IPR011614">
    <property type="entry name" value="Catalase_core"/>
</dbReference>